<accession>A0A443IDM8</accession>
<dbReference type="Gene3D" id="3.40.190.290">
    <property type="match status" value="1"/>
</dbReference>
<keyword evidence="7" id="KW-1185">Reference proteome</keyword>
<dbReference type="InterPro" id="IPR000847">
    <property type="entry name" value="LysR_HTH_N"/>
</dbReference>
<evidence type="ECO:0000259" key="5">
    <source>
        <dbReference type="PROSITE" id="PS50931"/>
    </source>
</evidence>
<dbReference type="Proteomes" id="UP000288794">
    <property type="component" value="Unassembled WGS sequence"/>
</dbReference>
<dbReference type="EMBL" id="JMEE01000023">
    <property type="protein sequence ID" value="RWR02318.1"/>
    <property type="molecule type" value="Genomic_DNA"/>
</dbReference>
<dbReference type="PROSITE" id="PS50931">
    <property type="entry name" value="HTH_LYSR"/>
    <property type="match status" value="1"/>
</dbReference>
<dbReference type="FunFam" id="1.10.10.10:FF:000001">
    <property type="entry name" value="LysR family transcriptional regulator"/>
    <property type="match status" value="1"/>
</dbReference>
<evidence type="ECO:0000256" key="4">
    <source>
        <dbReference type="ARBA" id="ARBA00023163"/>
    </source>
</evidence>
<comment type="caution">
    <text evidence="6">The sequence shown here is derived from an EMBL/GenBank/DDBJ whole genome shotgun (WGS) entry which is preliminary data.</text>
</comment>
<evidence type="ECO:0000256" key="3">
    <source>
        <dbReference type="ARBA" id="ARBA00023125"/>
    </source>
</evidence>
<organism evidence="6 7">
    <name type="scientific">[Pantoea] beijingensis</name>
    <dbReference type="NCBI Taxonomy" id="1324864"/>
    <lineage>
        <taxon>Bacteria</taxon>
        <taxon>Pseudomonadati</taxon>
        <taxon>Pseudomonadota</taxon>
        <taxon>Gammaproteobacteria</taxon>
        <taxon>Enterobacterales</taxon>
        <taxon>Erwiniaceae</taxon>
        <taxon>Erwinia</taxon>
    </lineage>
</organism>
<dbReference type="Gene3D" id="1.10.10.10">
    <property type="entry name" value="Winged helix-like DNA-binding domain superfamily/Winged helix DNA-binding domain"/>
    <property type="match status" value="1"/>
</dbReference>
<dbReference type="GO" id="GO:0003677">
    <property type="term" value="F:DNA binding"/>
    <property type="evidence" value="ECO:0007669"/>
    <property type="project" value="UniProtKB-KW"/>
</dbReference>
<dbReference type="GO" id="GO:0003700">
    <property type="term" value="F:DNA-binding transcription factor activity"/>
    <property type="evidence" value="ECO:0007669"/>
    <property type="project" value="InterPro"/>
</dbReference>
<name>A0A443IDM8_9GAMM</name>
<keyword evidence="4" id="KW-0804">Transcription</keyword>
<reference evidence="6 7" key="1">
    <citation type="submission" date="2014-04" db="EMBL/GenBank/DDBJ databases">
        <title>Draft genome sequence of Pantoea beijingensis strain LMG 27579, an emerging pathogen to Pleurotus eryngii with potential industrial application.</title>
        <authorList>
            <person name="Xu F."/>
            <person name="Liu Y."/>
            <person name="Wang S."/>
            <person name="Yin Y."/>
            <person name="Ma Y."/>
            <person name="Zhao S."/>
            <person name="Rong C."/>
        </authorList>
    </citation>
    <scope>NUCLEOTIDE SEQUENCE [LARGE SCALE GENOMIC DNA]</scope>
    <source>
        <strain evidence="6 7">LMG 27579</strain>
    </source>
</reference>
<keyword evidence="2" id="KW-0805">Transcription regulation</keyword>
<proteinExistence type="inferred from homology"/>
<dbReference type="AlphaFoldDB" id="A0A443IDM8"/>
<dbReference type="SUPFAM" id="SSF46785">
    <property type="entry name" value="Winged helix' DNA-binding domain"/>
    <property type="match status" value="1"/>
</dbReference>
<dbReference type="RefSeq" id="WP_128176863.1">
    <property type="nucleotide sequence ID" value="NZ_CP071409.1"/>
</dbReference>
<dbReference type="Pfam" id="PF00126">
    <property type="entry name" value="HTH_1"/>
    <property type="match status" value="1"/>
</dbReference>
<dbReference type="PANTHER" id="PTHR30537:SF5">
    <property type="entry name" value="HTH-TYPE TRANSCRIPTIONAL ACTIVATOR TTDR-RELATED"/>
    <property type="match status" value="1"/>
</dbReference>
<dbReference type="SUPFAM" id="SSF53850">
    <property type="entry name" value="Periplasmic binding protein-like II"/>
    <property type="match status" value="1"/>
</dbReference>
<dbReference type="Pfam" id="PF03466">
    <property type="entry name" value="LysR_substrate"/>
    <property type="match status" value="1"/>
</dbReference>
<dbReference type="InterPro" id="IPR058163">
    <property type="entry name" value="LysR-type_TF_proteobact-type"/>
</dbReference>
<keyword evidence="3" id="KW-0238">DNA-binding</keyword>
<protein>
    <submittedName>
        <fullName evidence="6">LysR family transcriptional regulator</fullName>
    </submittedName>
</protein>
<evidence type="ECO:0000313" key="6">
    <source>
        <dbReference type="EMBL" id="RWR02318.1"/>
    </source>
</evidence>
<feature type="domain" description="HTH lysR-type" evidence="5">
    <location>
        <begin position="1"/>
        <end position="60"/>
    </location>
</feature>
<dbReference type="PANTHER" id="PTHR30537">
    <property type="entry name" value="HTH-TYPE TRANSCRIPTIONAL REGULATOR"/>
    <property type="match status" value="1"/>
</dbReference>
<dbReference type="InterPro" id="IPR005119">
    <property type="entry name" value="LysR_subst-bd"/>
</dbReference>
<evidence type="ECO:0000256" key="2">
    <source>
        <dbReference type="ARBA" id="ARBA00023015"/>
    </source>
</evidence>
<dbReference type="CDD" id="cd08474">
    <property type="entry name" value="PBP2_CrgA_like_5"/>
    <property type="match status" value="1"/>
</dbReference>
<evidence type="ECO:0000313" key="7">
    <source>
        <dbReference type="Proteomes" id="UP000288794"/>
    </source>
</evidence>
<sequence>MKSELSDLRAFVAVAKAGSFRTGARESGASASGFSEAVRRLEAQTGVRLLHRTTRSVVPTEAGRLLLSRLLPALGEVEAALDSVNQYRDKPVGTLKLNVPISAARLVLPAILPSFLNAYPDIQMEIITEESFVDIFAAGCDAGIRYDERLEQDMIAVPIGERVQRFALAAAPAYLERHGHPTHPHELMNHTCIRGRFPGGNTPVWEFVKDQETILIDAHGPLIVRIGSAVDLGVAVAVAGCGLVYLFEEWLQPQFASGELVPVLEPWWPSFSGPFLYYSGRRFVPAPLRAFIDFIKQTAPD</sequence>
<evidence type="ECO:0000256" key="1">
    <source>
        <dbReference type="ARBA" id="ARBA00009437"/>
    </source>
</evidence>
<gene>
    <name evidence="6" type="ORF">ED28_08025</name>
</gene>
<comment type="similarity">
    <text evidence="1">Belongs to the LysR transcriptional regulatory family.</text>
</comment>
<dbReference type="InterPro" id="IPR036388">
    <property type="entry name" value="WH-like_DNA-bd_sf"/>
</dbReference>
<dbReference type="InterPro" id="IPR036390">
    <property type="entry name" value="WH_DNA-bd_sf"/>
</dbReference>